<feature type="region of interest" description="Disordered" evidence="1">
    <location>
        <begin position="224"/>
        <end position="243"/>
    </location>
</feature>
<comment type="caution">
    <text evidence="2">The sequence shown here is derived from an EMBL/GenBank/DDBJ whole genome shotgun (WGS) entry which is preliminary data.</text>
</comment>
<feature type="compositionally biased region" description="Low complexity" evidence="1">
    <location>
        <begin position="560"/>
        <end position="579"/>
    </location>
</feature>
<feature type="region of interest" description="Disordered" evidence="1">
    <location>
        <begin position="535"/>
        <end position="593"/>
    </location>
</feature>
<evidence type="ECO:0000313" key="2">
    <source>
        <dbReference type="EMBL" id="KAJ6259642.1"/>
    </source>
</evidence>
<feature type="compositionally biased region" description="Low complexity" evidence="1">
    <location>
        <begin position="107"/>
        <end position="130"/>
    </location>
</feature>
<feature type="compositionally biased region" description="Low complexity" evidence="1">
    <location>
        <begin position="535"/>
        <end position="554"/>
    </location>
</feature>
<sequence>MGPSVETHCIDQLIDICLRIHAKCISKLLPLLCITASTLARPTRNEAGAPTGAGAVPSNANLYERQEMAGSGAGSSYDQDTANAYAGTESLSLPGGGGFVPRPFPRPRIGIPVPLDNPGPGLDGPSPDLDSNPGDQNTGGPGLTPQSPAPVDSSLGGQTPSDGMSGSGASPPPTDIPQTGTSADDAELSLGEPKSTTPDLVGTLNPDSEQKASIQDLVDALNPNTAPSSMDDFVNSLNPDTGPSITQLFDHPALLDTSSDTASDNPNTLARRAPLNMLSETVKSDPTSKNAPVPPMFPTDLSPEEMAAMLSDLHNVLAGSSEVRKPAADNRTAVVKHARGPTPEHIKRDWDEVRGNQSVVVPTSLGAGWNYKTRVKRHPDADVSPEHEDISEEDLASLHRVIHILEQDDATRASVKQRVPAPLGRRDVDTQAAAPAGEKVHQRRVFIPDWLNWLKLLTFHPVADLSAPRQLSYLSVFREPTTNGTVTETLPQPQPVPTIKRRDAGVAATWRPSWQQMLQWIHFIIWPSDINDPAASTDDYTTAPPDTAPASDGTDGTDGSGYTDTSSSPDSVDPSSSPDNFKRDLSRPTWDEEKLQSSIDALKRYQAIQNLSPTDDPAHTPNSLQKRDDYSDFIKYLESIQGRLQQFQHPRIPVPIYTAAEQAAQPNPDARATSRRKIKRRSPFILFKPFQSAPLSPRPANSTSSWLPKIYAKPAVQLGTAQDEDVKTQSKRDISSWLANLQYKSHLVRPALETDPAPVQTKDKKDKKQKGRKDKQEGATALGSTELHEKRSLSRLVNFTRRKVRNGHQDIWRRDDILDSRIGRPCPRFRWVFWRPCDEVSLSDLVPVQGPELLPENLLQRPEVQVEPVVDENVVPVATGVKKRAASSWEAGKVRASISPSSINSPIKILLIASQAFQAPACKPTAFSCPRPQIGQSLAHIILRGPNNLTIGRAYFITISVTLLLRGNSGSLSLKSSGSSLKPPDSLTTTSGSVANSAISSSQRAMPPSGSRPNGGLPRWLKTAFSPGTFLSVSIISFSCHRP</sequence>
<evidence type="ECO:0000256" key="1">
    <source>
        <dbReference type="SAM" id="MobiDB-lite"/>
    </source>
</evidence>
<dbReference type="AlphaFoldDB" id="A0AAD6NIP9"/>
<accession>A0AAD6NIP9</accession>
<feature type="region of interest" description="Disordered" evidence="1">
    <location>
        <begin position="749"/>
        <end position="785"/>
    </location>
</feature>
<feature type="region of interest" description="Disordered" evidence="1">
    <location>
        <begin position="87"/>
        <end position="211"/>
    </location>
</feature>
<feature type="compositionally biased region" description="Polar residues" evidence="1">
    <location>
        <begin position="155"/>
        <end position="168"/>
    </location>
</feature>
<gene>
    <name evidence="2" type="ORF">Dda_5280</name>
</gene>
<name>A0AAD6NIP9_DREDA</name>
<organism evidence="2 3">
    <name type="scientific">Drechslerella dactyloides</name>
    <name type="common">Nematode-trapping fungus</name>
    <name type="synonym">Arthrobotrys dactyloides</name>
    <dbReference type="NCBI Taxonomy" id="74499"/>
    <lineage>
        <taxon>Eukaryota</taxon>
        <taxon>Fungi</taxon>
        <taxon>Dikarya</taxon>
        <taxon>Ascomycota</taxon>
        <taxon>Pezizomycotina</taxon>
        <taxon>Orbiliomycetes</taxon>
        <taxon>Orbiliales</taxon>
        <taxon>Orbiliaceae</taxon>
        <taxon>Drechslerella</taxon>
    </lineage>
</organism>
<proteinExistence type="predicted"/>
<reference evidence="2" key="1">
    <citation type="submission" date="2023-01" db="EMBL/GenBank/DDBJ databases">
        <title>The chitinases involved in constricting ring structure development in the nematode-trapping fungus Drechslerella dactyloides.</title>
        <authorList>
            <person name="Wang R."/>
            <person name="Zhang L."/>
            <person name="Tang P."/>
            <person name="Li S."/>
            <person name="Liang L."/>
        </authorList>
    </citation>
    <scope>NUCLEOTIDE SEQUENCE</scope>
    <source>
        <strain evidence="2">YMF1.00031</strain>
    </source>
</reference>
<feature type="region of interest" description="Disordered" evidence="1">
    <location>
        <begin position="974"/>
        <end position="1018"/>
    </location>
</feature>
<dbReference type="EMBL" id="JAQGDS010000006">
    <property type="protein sequence ID" value="KAJ6259642.1"/>
    <property type="molecule type" value="Genomic_DNA"/>
</dbReference>
<keyword evidence="3" id="KW-1185">Reference proteome</keyword>
<dbReference type="Proteomes" id="UP001221413">
    <property type="component" value="Unassembled WGS sequence"/>
</dbReference>
<feature type="compositionally biased region" description="Basic and acidic residues" evidence="1">
    <location>
        <begin position="580"/>
        <end position="593"/>
    </location>
</feature>
<feature type="compositionally biased region" description="Low complexity" evidence="1">
    <location>
        <begin position="974"/>
        <end position="1002"/>
    </location>
</feature>
<evidence type="ECO:0000313" key="3">
    <source>
        <dbReference type="Proteomes" id="UP001221413"/>
    </source>
</evidence>
<protein>
    <submittedName>
        <fullName evidence="2">Uncharacterized protein</fullName>
    </submittedName>
</protein>
<feature type="region of interest" description="Disordered" evidence="1">
    <location>
        <begin position="323"/>
        <end position="346"/>
    </location>
</feature>